<dbReference type="AlphaFoldDB" id="A0A1H3C9T1"/>
<keyword evidence="1" id="KW-0732">Signal</keyword>
<feature type="signal peptide" evidence="1">
    <location>
        <begin position="1"/>
        <end position="31"/>
    </location>
</feature>
<reference evidence="2 3" key="1">
    <citation type="submission" date="2016-10" db="EMBL/GenBank/DDBJ databases">
        <authorList>
            <person name="de Groot N.N."/>
        </authorList>
    </citation>
    <scope>NUCLEOTIDE SEQUENCE [LARGE SCALE GENOMIC DNA]</scope>
    <source>
        <strain evidence="2 3">DSM 17890</strain>
    </source>
</reference>
<evidence type="ECO:0008006" key="4">
    <source>
        <dbReference type="Google" id="ProtNLM"/>
    </source>
</evidence>
<organism evidence="2 3">
    <name type="scientific">Albimonas donghaensis</name>
    <dbReference type="NCBI Taxonomy" id="356660"/>
    <lineage>
        <taxon>Bacteria</taxon>
        <taxon>Pseudomonadati</taxon>
        <taxon>Pseudomonadota</taxon>
        <taxon>Alphaproteobacteria</taxon>
        <taxon>Rhodobacterales</taxon>
        <taxon>Paracoccaceae</taxon>
        <taxon>Albimonas</taxon>
    </lineage>
</organism>
<sequence>MSPARISPRRRPGLFRLSALASGAALVSAGAASGAERITGSVGGYMYIGAGVTDASISGDTELVLIRDGEIHLKARGSSDSGLNFAVQVEVEAFTSALDQIDENWARVDGAFGEVWVGGADTALNEYGQVGIVFATGPYNYYDADIFVAPGGVGMVGKDDALSIRYGLPENRYGIRAGVSYQPDATADGLGDTARSLPRAGAGPLRADHQVAVGASWRSPTPYHGFGLSVGGGYLNSDGPAGTEMMHAGAEITYTTGEDLVTLAGFWNRRDGRGRTDHVGLGAMYQFDAWKIGGGVMTANGTADALHATFGGTYLLAPGVDVSAAVEYGEADLSLVGEGYAVLTSLNIRF</sequence>
<evidence type="ECO:0000313" key="3">
    <source>
        <dbReference type="Proteomes" id="UP000199118"/>
    </source>
</evidence>
<dbReference type="SUPFAM" id="SSF56935">
    <property type="entry name" value="Porins"/>
    <property type="match status" value="1"/>
</dbReference>
<dbReference type="GO" id="GO:0015288">
    <property type="term" value="F:porin activity"/>
    <property type="evidence" value="ECO:0007669"/>
    <property type="project" value="InterPro"/>
</dbReference>
<dbReference type="Gene3D" id="2.40.160.10">
    <property type="entry name" value="Porin"/>
    <property type="match status" value="1"/>
</dbReference>
<dbReference type="EMBL" id="FNMZ01000006">
    <property type="protein sequence ID" value="SDX50800.1"/>
    <property type="molecule type" value="Genomic_DNA"/>
</dbReference>
<evidence type="ECO:0000256" key="1">
    <source>
        <dbReference type="SAM" id="SignalP"/>
    </source>
</evidence>
<dbReference type="GO" id="GO:0016020">
    <property type="term" value="C:membrane"/>
    <property type="evidence" value="ECO:0007669"/>
    <property type="project" value="InterPro"/>
</dbReference>
<dbReference type="OrthoDB" id="6758483at2"/>
<dbReference type="InterPro" id="IPR023614">
    <property type="entry name" value="Porin_dom_sf"/>
</dbReference>
<keyword evidence="3" id="KW-1185">Reference proteome</keyword>
<dbReference type="RefSeq" id="WP_092683448.1">
    <property type="nucleotide sequence ID" value="NZ_FNMZ01000006.1"/>
</dbReference>
<feature type="chain" id="PRO_5011633224" description="Porin" evidence="1">
    <location>
        <begin position="32"/>
        <end position="350"/>
    </location>
</feature>
<evidence type="ECO:0000313" key="2">
    <source>
        <dbReference type="EMBL" id="SDX50800.1"/>
    </source>
</evidence>
<dbReference type="STRING" id="356660.SAMN05444336_10620"/>
<gene>
    <name evidence="2" type="ORF">SAMN05444336_10620</name>
</gene>
<name>A0A1H3C9T1_9RHOB</name>
<proteinExistence type="predicted"/>
<protein>
    <recommendedName>
        <fullName evidence="4">Porin</fullName>
    </recommendedName>
</protein>
<accession>A0A1H3C9T1</accession>
<dbReference type="Proteomes" id="UP000199118">
    <property type="component" value="Unassembled WGS sequence"/>
</dbReference>